<evidence type="ECO:0000256" key="4">
    <source>
        <dbReference type="ARBA" id="ARBA00023163"/>
    </source>
</evidence>
<comment type="similarity">
    <text evidence="1">Belongs to the LysR transcriptional regulatory family.</text>
</comment>
<evidence type="ECO:0000313" key="7">
    <source>
        <dbReference type="Proteomes" id="UP001500668"/>
    </source>
</evidence>
<gene>
    <name evidence="6" type="ORF">GCM10010394_50260</name>
</gene>
<dbReference type="EMBL" id="BAAACA010000035">
    <property type="protein sequence ID" value="GAA0614199.1"/>
    <property type="molecule type" value="Genomic_DNA"/>
</dbReference>
<dbReference type="PANTHER" id="PTHR30346:SF0">
    <property type="entry name" value="HCA OPERON TRANSCRIPTIONAL ACTIVATOR HCAR"/>
    <property type="match status" value="1"/>
</dbReference>
<keyword evidence="3" id="KW-0238">DNA-binding</keyword>
<evidence type="ECO:0000313" key="6">
    <source>
        <dbReference type="EMBL" id="GAA0614199.1"/>
    </source>
</evidence>
<feature type="domain" description="LysR substrate-binding" evidence="5">
    <location>
        <begin position="36"/>
        <end position="208"/>
    </location>
</feature>
<accession>A0ABP3RP64</accession>
<dbReference type="Proteomes" id="UP001500668">
    <property type="component" value="Unassembled WGS sequence"/>
</dbReference>
<dbReference type="Pfam" id="PF03466">
    <property type="entry name" value="LysR_substrate"/>
    <property type="match status" value="1"/>
</dbReference>
<dbReference type="InterPro" id="IPR005119">
    <property type="entry name" value="LysR_subst-bd"/>
</dbReference>
<reference evidence="7" key="1">
    <citation type="journal article" date="2019" name="Int. J. Syst. Evol. Microbiol.">
        <title>The Global Catalogue of Microorganisms (GCM) 10K type strain sequencing project: providing services to taxonomists for standard genome sequencing and annotation.</title>
        <authorList>
            <consortium name="The Broad Institute Genomics Platform"/>
            <consortium name="The Broad Institute Genome Sequencing Center for Infectious Disease"/>
            <person name="Wu L."/>
            <person name="Ma J."/>
        </authorList>
    </citation>
    <scope>NUCLEOTIDE SEQUENCE [LARGE SCALE GENOMIC DNA]</scope>
    <source>
        <strain evidence="7">JCM 5067</strain>
    </source>
</reference>
<sequence>MSDPAGGPAAPAIRLGYHGSPEVVHEIARLAGPGHAEVRTSQYDVVDPFHGVRTGGLDLMIVKFSLREPDLAASRVLTYDDRAAVVGAGHPLAGRASVSIEELADYATFQRPGSFPDYVWDEVVPPRTPAGRPVDRRHRVRDIPRMMALVAEGEAVHISLASLADVAPPAIRIVPIHDLPPAPVLLAWRRGTQLPAHVRDFVTAAEEAASR</sequence>
<evidence type="ECO:0000256" key="1">
    <source>
        <dbReference type="ARBA" id="ARBA00009437"/>
    </source>
</evidence>
<dbReference type="PANTHER" id="PTHR30346">
    <property type="entry name" value="TRANSCRIPTIONAL DUAL REGULATOR HCAR-RELATED"/>
    <property type="match status" value="1"/>
</dbReference>
<comment type="caution">
    <text evidence="6">The sequence shown here is derived from an EMBL/GenBank/DDBJ whole genome shotgun (WGS) entry which is preliminary data.</text>
</comment>
<keyword evidence="7" id="KW-1185">Reference proteome</keyword>
<evidence type="ECO:0000256" key="2">
    <source>
        <dbReference type="ARBA" id="ARBA00023015"/>
    </source>
</evidence>
<name>A0ABP3RP64_9ACTN</name>
<dbReference type="SUPFAM" id="SSF53850">
    <property type="entry name" value="Periplasmic binding protein-like II"/>
    <property type="match status" value="1"/>
</dbReference>
<keyword evidence="4" id="KW-0804">Transcription</keyword>
<evidence type="ECO:0000259" key="5">
    <source>
        <dbReference type="Pfam" id="PF03466"/>
    </source>
</evidence>
<proteinExistence type="inferred from homology"/>
<organism evidence="6 7">
    <name type="scientific">Streptomyces crystallinus</name>
    <dbReference type="NCBI Taxonomy" id="68191"/>
    <lineage>
        <taxon>Bacteria</taxon>
        <taxon>Bacillati</taxon>
        <taxon>Actinomycetota</taxon>
        <taxon>Actinomycetes</taxon>
        <taxon>Kitasatosporales</taxon>
        <taxon>Streptomycetaceae</taxon>
        <taxon>Streptomyces</taxon>
    </lineage>
</organism>
<keyword evidence="2" id="KW-0805">Transcription regulation</keyword>
<dbReference type="RefSeq" id="WP_344076887.1">
    <property type="nucleotide sequence ID" value="NZ_BAAACA010000035.1"/>
</dbReference>
<protein>
    <recommendedName>
        <fullName evidence="5">LysR substrate-binding domain-containing protein</fullName>
    </recommendedName>
</protein>
<evidence type="ECO:0000256" key="3">
    <source>
        <dbReference type="ARBA" id="ARBA00023125"/>
    </source>
</evidence>
<dbReference type="Gene3D" id="3.40.190.10">
    <property type="entry name" value="Periplasmic binding protein-like II"/>
    <property type="match status" value="2"/>
</dbReference>